<evidence type="ECO:0000256" key="3">
    <source>
        <dbReference type="ARBA" id="ARBA00007913"/>
    </source>
</evidence>
<dbReference type="PANTHER" id="PTHR36531">
    <property type="entry name" value="CRISPR-ASSOCIATED EXONUCLEASE CAS4"/>
    <property type="match status" value="1"/>
</dbReference>
<dbReference type="SUPFAM" id="SSF52540">
    <property type="entry name" value="P-loop containing nucleoside triphosphate hydrolases"/>
    <property type="match status" value="1"/>
</dbReference>
<evidence type="ECO:0000256" key="9">
    <source>
        <dbReference type="ARBA" id="ARBA00022741"/>
    </source>
</evidence>
<feature type="compositionally biased region" description="Pro residues" evidence="21">
    <location>
        <begin position="62"/>
        <end position="71"/>
    </location>
</feature>
<reference evidence="24 25" key="1">
    <citation type="submission" date="2024-04" db="EMBL/GenBank/DDBJ databases">
        <authorList>
            <person name="Fracassetti M."/>
        </authorList>
    </citation>
    <scope>NUCLEOTIDE SEQUENCE [LARGE SCALE GENOMIC DNA]</scope>
</reference>
<feature type="compositionally biased region" description="Polar residues" evidence="21">
    <location>
        <begin position="45"/>
        <end position="61"/>
    </location>
</feature>
<keyword evidence="10" id="KW-0227">DNA damage</keyword>
<evidence type="ECO:0000256" key="15">
    <source>
        <dbReference type="ARBA" id="ARBA00023014"/>
    </source>
</evidence>
<evidence type="ECO:0000256" key="2">
    <source>
        <dbReference type="ARBA" id="ARBA00004123"/>
    </source>
</evidence>
<proteinExistence type="inferred from homology"/>
<keyword evidence="11" id="KW-0378">Hydrolase</keyword>
<dbReference type="GO" id="GO:0005524">
    <property type="term" value="F:ATP binding"/>
    <property type="evidence" value="ECO:0007669"/>
    <property type="project" value="UniProtKB-KW"/>
</dbReference>
<evidence type="ECO:0000256" key="12">
    <source>
        <dbReference type="ARBA" id="ARBA00022806"/>
    </source>
</evidence>
<dbReference type="Gene3D" id="3.90.320.10">
    <property type="match status" value="1"/>
</dbReference>
<keyword evidence="16" id="KW-0238">DNA-binding</keyword>
<dbReference type="InterPro" id="IPR041677">
    <property type="entry name" value="DNA2/NAM7_AAA_11"/>
</dbReference>
<dbReference type="GO" id="GO:0006260">
    <property type="term" value="P:DNA replication"/>
    <property type="evidence" value="ECO:0007669"/>
    <property type="project" value="UniProtKB-KW"/>
</dbReference>
<dbReference type="AlphaFoldDB" id="A0AAV2FVV5"/>
<dbReference type="FunFam" id="3.90.320.10:FF:000001">
    <property type="entry name" value="DNA replication helicase Dna2"/>
    <property type="match status" value="1"/>
</dbReference>
<keyword evidence="6" id="KW-0235">DNA replication</keyword>
<name>A0AAV2FVV5_9ROSI</name>
<keyword evidence="25" id="KW-1185">Reference proteome</keyword>
<evidence type="ECO:0000256" key="14">
    <source>
        <dbReference type="ARBA" id="ARBA00023004"/>
    </source>
</evidence>
<evidence type="ECO:0000256" key="18">
    <source>
        <dbReference type="ARBA" id="ARBA00023242"/>
    </source>
</evidence>
<keyword evidence="15" id="KW-0411">Iron-sulfur</keyword>
<evidence type="ECO:0000256" key="17">
    <source>
        <dbReference type="ARBA" id="ARBA00023204"/>
    </source>
</evidence>
<dbReference type="InterPro" id="IPR014808">
    <property type="entry name" value="DNA_replication_fac_Dna2_N"/>
</dbReference>
<keyword evidence="18" id="KW-0539">Nucleus</keyword>
<protein>
    <recommendedName>
        <fullName evidence="4">DNA helicase</fullName>
        <ecNumber evidence="4">3.6.4.12</ecNumber>
    </recommendedName>
</protein>
<dbReference type="Proteomes" id="UP001497516">
    <property type="component" value="Chromosome 7"/>
</dbReference>
<evidence type="ECO:0000256" key="4">
    <source>
        <dbReference type="ARBA" id="ARBA00012551"/>
    </source>
</evidence>
<dbReference type="EMBL" id="OZ034820">
    <property type="protein sequence ID" value="CAL1401678.1"/>
    <property type="molecule type" value="Genomic_DNA"/>
</dbReference>
<dbReference type="InterPro" id="IPR011604">
    <property type="entry name" value="PDDEXK-like_dom_sf"/>
</dbReference>
<dbReference type="InterPro" id="IPR051827">
    <property type="entry name" value="Cas4_exonuclease"/>
</dbReference>
<evidence type="ECO:0000256" key="19">
    <source>
        <dbReference type="ARBA" id="ARBA00023268"/>
    </source>
</evidence>
<dbReference type="GO" id="GO:0003678">
    <property type="term" value="F:DNA helicase activity"/>
    <property type="evidence" value="ECO:0007669"/>
    <property type="project" value="UniProtKB-EC"/>
</dbReference>
<evidence type="ECO:0000313" key="24">
    <source>
        <dbReference type="EMBL" id="CAL1401678.1"/>
    </source>
</evidence>
<organism evidence="24 25">
    <name type="scientific">Linum trigynum</name>
    <dbReference type="NCBI Taxonomy" id="586398"/>
    <lineage>
        <taxon>Eukaryota</taxon>
        <taxon>Viridiplantae</taxon>
        <taxon>Streptophyta</taxon>
        <taxon>Embryophyta</taxon>
        <taxon>Tracheophyta</taxon>
        <taxon>Spermatophyta</taxon>
        <taxon>Magnoliopsida</taxon>
        <taxon>eudicotyledons</taxon>
        <taxon>Gunneridae</taxon>
        <taxon>Pentapetalae</taxon>
        <taxon>rosids</taxon>
        <taxon>fabids</taxon>
        <taxon>Malpighiales</taxon>
        <taxon>Linaceae</taxon>
        <taxon>Linum</taxon>
    </lineage>
</organism>
<dbReference type="GO" id="GO:0005634">
    <property type="term" value="C:nucleus"/>
    <property type="evidence" value="ECO:0007669"/>
    <property type="project" value="UniProtKB-SubCell"/>
</dbReference>
<dbReference type="GO" id="GO:0046872">
    <property type="term" value="F:metal ion binding"/>
    <property type="evidence" value="ECO:0007669"/>
    <property type="project" value="UniProtKB-KW"/>
</dbReference>
<dbReference type="PANTHER" id="PTHR36531:SF6">
    <property type="entry name" value="DNA REPLICATION ATP-DEPENDENT HELICASE_NUCLEASE DNA2"/>
    <property type="match status" value="1"/>
</dbReference>
<keyword evidence="14" id="KW-0408">Iron</keyword>
<feature type="domain" description="DNA2/NAM7 helicase helicase" evidence="23">
    <location>
        <begin position="917"/>
        <end position="982"/>
    </location>
</feature>
<evidence type="ECO:0000259" key="22">
    <source>
        <dbReference type="Pfam" id="PF08696"/>
    </source>
</evidence>
<evidence type="ECO:0000256" key="10">
    <source>
        <dbReference type="ARBA" id="ARBA00022763"/>
    </source>
</evidence>
<dbReference type="GO" id="GO:0006281">
    <property type="term" value="P:DNA repair"/>
    <property type="evidence" value="ECO:0007669"/>
    <property type="project" value="UniProtKB-KW"/>
</dbReference>
<gene>
    <name evidence="24" type="ORF">LTRI10_LOCUS41724</name>
</gene>
<comment type="catalytic activity">
    <reaction evidence="20">
        <text>ATP + H2O = ADP + phosphate + H(+)</text>
        <dbReference type="Rhea" id="RHEA:13065"/>
        <dbReference type="ChEBI" id="CHEBI:15377"/>
        <dbReference type="ChEBI" id="CHEBI:15378"/>
        <dbReference type="ChEBI" id="CHEBI:30616"/>
        <dbReference type="ChEBI" id="CHEBI:43474"/>
        <dbReference type="ChEBI" id="CHEBI:456216"/>
        <dbReference type="EC" id="3.6.4.12"/>
    </reaction>
</comment>
<comment type="subcellular location">
    <subcellularLocation>
        <location evidence="2">Nucleus</location>
    </subcellularLocation>
</comment>
<sequence length="993" mass="109924">MPPRKKLKSSTTSSTSTAKKKKSESSADSLHQQPSKFGIQHFFNRHNQTQIGSPAALQNDSNPPPPAPPAERPLLSPIADPNITAPIPQNPNRAALAASTSQISSPPPAAVLQSVPDEPEPTGQVFVSPGASKSPSRKQFHFSPQLLIKLTQDDGGDEITWKISPVNDRLQAVSKHLPDSIKTLADASKLASFAIHHCALDKDKVAQLSSSLAPVRETKAGFKRIKASPEVAISEGSCVSSQPSPFKTPPSLTCHQDKMANIFAGASEELIQRHHKKALIELLDQVEDAISIEDLMSADLNARSSQVQEKGCQQKAFHSDPPQTIERARKISSSSKFLVLEVCEKHGPSDGVAVERPCKVLRLLNEKTGEEQSVYLWEEWYYSVVAPGDTVNVIGEFDESRKCNVDKDHNFLVVHPDILVSGTRVAGSFGCHRRAVLDERLKSFEHSAAALIGTLLHQIFQAALIKENPDADFLKAYARTVIQKNIESLYACGVDENETLKTLVDLIPKMVNWIIMFKKSQDLQLSKVEFGSNEGIKKLRISEVFDIEEMGWAPKYGLKGNIDASLKVSVESSTNGKAEKIMPLEFKTGKVRDVQLSTEHSVQVILYTLLMSERYQEHIDSGLLYYLQPDRTQGIKVRRSDVVGVMMRRNELANDIRKALISQVLPPMLQSPGTCRTCRHLDVCTIYHKVHGGSAEESGLGDVFESNVRHLTAGHHTFLRHWDRLTDLEAKETQLGKNEIWSSNSSLPSFLLDTSKLPCESSTKDNGFIYRFVCKTSPTHGTDGKKLSGPHDLDHMFKTGDFVVLSTEPDQQTITRGVIADINRFHVSVSVSKCLRLPRRTSSEEDDIAHKVWRINKDESVTSFSVMRSNITQLCLKSEESTHLRRMIVDLEAPRFESGCIYSQDPAISYIWSVKSLNSDQRRAILKMLAAKDYALVLGMPGTGKTSTVVHAVRAFLLRGASVLLTSYTNSAIDNLLIKLKAQVNVPYPSVTF</sequence>
<keyword evidence="8" id="KW-0479">Metal-binding</keyword>
<evidence type="ECO:0000259" key="23">
    <source>
        <dbReference type="Pfam" id="PF13086"/>
    </source>
</evidence>
<keyword evidence="9" id="KW-0547">Nucleotide-binding</keyword>
<comment type="cofactor">
    <cofactor evidence="1">
        <name>[4Fe-4S] cluster</name>
        <dbReference type="ChEBI" id="CHEBI:49883"/>
    </cofactor>
</comment>
<dbReference type="Gene3D" id="3.40.50.300">
    <property type="entry name" value="P-loop containing nucleotide triphosphate hydrolases"/>
    <property type="match status" value="1"/>
</dbReference>
<evidence type="ECO:0000256" key="8">
    <source>
        <dbReference type="ARBA" id="ARBA00022723"/>
    </source>
</evidence>
<dbReference type="GO" id="GO:0003677">
    <property type="term" value="F:DNA binding"/>
    <property type="evidence" value="ECO:0007669"/>
    <property type="project" value="UniProtKB-KW"/>
</dbReference>
<dbReference type="InterPro" id="IPR027417">
    <property type="entry name" value="P-loop_NTPase"/>
</dbReference>
<dbReference type="GO" id="GO:0051539">
    <property type="term" value="F:4 iron, 4 sulfur cluster binding"/>
    <property type="evidence" value="ECO:0007669"/>
    <property type="project" value="UniProtKB-KW"/>
</dbReference>
<evidence type="ECO:0000256" key="1">
    <source>
        <dbReference type="ARBA" id="ARBA00001966"/>
    </source>
</evidence>
<evidence type="ECO:0000313" key="25">
    <source>
        <dbReference type="Proteomes" id="UP001497516"/>
    </source>
</evidence>
<feature type="region of interest" description="Disordered" evidence="21">
    <location>
        <begin position="1"/>
        <end position="138"/>
    </location>
</feature>
<keyword evidence="5" id="KW-0004">4Fe-4S</keyword>
<evidence type="ECO:0000256" key="11">
    <source>
        <dbReference type="ARBA" id="ARBA00022801"/>
    </source>
</evidence>
<keyword evidence="12" id="KW-0347">Helicase</keyword>
<feature type="domain" description="DNA replication factor Dna2 N-terminal" evidence="22">
    <location>
        <begin position="366"/>
        <end position="568"/>
    </location>
</feature>
<keyword evidence="17" id="KW-0234">DNA repair</keyword>
<evidence type="ECO:0000256" key="16">
    <source>
        <dbReference type="ARBA" id="ARBA00023125"/>
    </source>
</evidence>
<dbReference type="Pfam" id="PF08696">
    <property type="entry name" value="Dna2"/>
    <property type="match status" value="1"/>
</dbReference>
<evidence type="ECO:0000256" key="6">
    <source>
        <dbReference type="ARBA" id="ARBA00022705"/>
    </source>
</evidence>
<dbReference type="GO" id="GO:0016787">
    <property type="term" value="F:hydrolase activity"/>
    <property type="evidence" value="ECO:0007669"/>
    <property type="project" value="UniProtKB-KW"/>
</dbReference>
<dbReference type="CDD" id="cd22318">
    <property type="entry name" value="DNA2_N-like"/>
    <property type="match status" value="1"/>
</dbReference>
<dbReference type="GO" id="GO:0004518">
    <property type="term" value="F:nuclease activity"/>
    <property type="evidence" value="ECO:0007669"/>
    <property type="project" value="UniProtKB-KW"/>
</dbReference>
<accession>A0AAV2FVV5</accession>
<keyword evidence="7" id="KW-0540">Nuclease</keyword>
<dbReference type="Pfam" id="PF13086">
    <property type="entry name" value="AAA_11"/>
    <property type="match status" value="1"/>
</dbReference>
<keyword evidence="19" id="KW-0511">Multifunctional enzyme</keyword>
<evidence type="ECO:0000256" key="5">
    <source>
        <dbReference type="ARBA" id="ARBA00022485"/>
    </source>
</evidence>
<keyword evidence="13" id="KW-0067">ATP-binding</keyword>
<evidence type="ECO:0000256" key="13">
    <source>
        <dbReference type="ARBA" id="ARBA00022840"/>
    </source>
</evidence>
<comment type="similarity">
    <text evidence="3">Belongs to the DNA2/NAM7 helicase family.</text>
</comment>
<evidence type="ECO:0000256" key="21">
    <source>
        <dbReference type="SAM" id="MobiDB-lite"/>
    </source>
</evidence>
<evidence type="ECO:0000256" key="20">
    <source>
        <dbReference type="ARBA" id="ARBA00047995"/>
    </source>
</evidence>
<evidence type="ECO:0000256" key="7">
    <source>
        <dbReference type="ARBA" id="ARBA00022722"/>
    </source>
</evidence>
<dbReference type="EC" id="3.6.4.12" evidence="4"/>